<reference evidence="3" key="1">
    <citation type="submission" date="2021-07" db="EMBL/GenBank/DDBJ databases">
        <title>Roseobacter insulae sp. nov., isolated from a tidal flat.</title>
        <authorList>
            <person name="Park S."/>
            <person name="Yoon J.-H."/>
        </authorList>
    </citation>
    <scope>NUCLEOTIDE SEQUENCE</scope>
    <source>
        <strain evidence="3">YSTF-M11</strain>
    </source>
</reference>
<dbReference type="PANTHER" id="PTHR43792:SF1">
    <property type="entry name" value="N-ACETYLTRANSFERASE DOMAIN-CONTAINING PROTEIN"/>
    <property type="match status" value="1"/>
</dbReference>
<evidence type="ECO:0000313" key="4">
    <source>
        <dbReference type="Proteomes" id="UP001138661"/>
    </source>
</evidence>
<comment type="caution">
    <text evidence="3">The sequence shown here is derived from an EMBL/GenBank/DDBJ whole genome shotgun (WGS) entry which is preliminary data.</text>
</comment>
<dbReference type="Proteomes" id="UP001138661">
    <property type="component" value="Unassembled WGS sequence"/>
</dbReference>
<keyword evidence="4" id="KW-1185">Reference proteome</keyword>
<evidence type="ECO:0000313" key="3">
    <source>
        <dbReference type="EMBL" id="MBW4709287.1"/>
    </source>
</evidence>
<dbReference type="AlphaFoldDB" id="A0A9X1K428"/>
<dbReference type="InterPro" id="IPR000182">
    <property type="entry name" value="GNAT_dom"/>
</dbReference>
<organism evidence="3 4">
    <name type="scientific">Roseobacter insulae</name>
    <dbReference type="NCBI Taxonomy" id="2859783"/>
    <lineage>
        <taxon>Bacteria</taxon>
        <taxon>Pseudomonadati</taxon>
        <taxon>Pseudomonadota</taxon>
        <taxon>Alphaproteobacteria</taxon>
        <taxon>Rhodobacterales</taxon>
        <taxon>Roseobacteraceae</taxon>
        <taxon>Roseobacter</taxon>
    </lineage>
</organism>
<proteinExistence type="predicted"/>
<dbReference type="PROSITE" id="PS51186">
    <property type="entry name" value="GNAT"/>
    <property type="match status" value="1"/>
</dbReference>
<dbReference type="GO" id="GO:0016747">
    <property type="term" value="F:acyltransferase activity, transferring groups other than amino-acyl groups"/>
    <property type="evidence" value="ECO:0007669"/>
    <property type="project" value="InterPro"/>
</dbReference>
<dbReference type="RefSeq" id="WP_219504639.1">
    <property type="nucleotide sequence ID" value="NZ_JAHXDN010000004.1"/>
</dbReference>
<feature type="domain" description="N-acetyltransferase" evidence="2">
    <location>
        <begin position="13"/>
        <end position="171"/>
    </location>
</feature>
<dbReference type="PANTHER" id="PTHR43792">
    <property type="entry name" value="GNAT FAMILY, PUTATIVE (AFU_ORTHOLOGUE AFUA_3G00765)-RELATED-RELATED"/>
    <property type="match status" value="1"/>
</dbReference>
<evidence type="ECO:0000256" key="1">
    <source>
        <dbReference type="SAM" id="MobiDB-lite"/>
    </source>
</evidence>
<sequence length="176" mass="19461">MKLDTPTLQTDRLILRGPKPSDVDTFMAFYATERSQFTGGPMTPRQAWNFFGTEIGHWVIHGFGMFVVTRRGSDAPLGIVGHWYPHGWPEKEVGWVLFDAASEGQGIAREAAEACIDHAWHVLGWDTIVSYIAVDNHASVALAERLGATLDPEAVQPKPETPGLVYRHPRPKGATE</sequence>
<dbReference type="EMBL" id="JAHXDN010000004">
    <property type="protein sequence ID" value="MBW4709287.1"/>
    <property type="molecule type" value="Genomic_DNA"/>
</dbReference>
<protein>
    <submittedName>
        <fullName evidence="3">GNAT family N-acetyltransferase</fullName>
    </submittedName>
</protein>
<name>A0A9X1K428_9RHOB</name>
<evidence type="ECO:0000259" key="2">
    <source>
        <dbReference type="PROSITE" id="PS51186"/>
    </source>
</evidence>
<feature type="compositionally biased region" description="Basic residues" evidence="1">
    <location>
        <begin position="167"/>
        <end position="176"/>
    </location>
</feature>
<dbReference type="InterPro" id="IPR051531">
    <property type="entry name" value="N-acetyltransferase"/>
</dbReference>
<feature type="region of interest" description="Disordered" evidence="1">
    <location>
        <begin position="153"/>
        <end position="176"/>
    </location>
</feature>
<gene>
    <name evidence="3" type="ORF">KX928_15960</name>
</gene>
<accession>A0A9X1K428</accession>
<dbReference type="Pfam" id="PF13302">
    <property type="entry name" value="Acetyltransf_3"/>
    <property type="match status" value="1"/>
</dbReference>